<dbReference type="GO" id="GO:0004222">
    <property type="term" value="F:metalloendopeptidase activity"/>
    <property type="evidence" value="ECO:0007669"/>
    <property type="project" value="InterPro"/>
</dbReference>
<keyword evidence="3 6" id="KW-0378">Hydrolase</keyword>
<keyword evidence="1 6" id="KW-0645">Protease</keyword>
<dbReference type="AlphaFoldDB" id="A0A8J7LPP4"/>
<keyword evidence="11" id="KW-1185">Reference proteome</keyword>
<feature type="region of interest" description="Disordered" evidence="7">
    <location>
        <begin position="26"/>
        <end position="55"/>
    </location>
</feature>
<evidence type="ECO:0000256" key="1">
    <source>
        <dbReference type="ARBA" id="ARBA00022670"/>
    </source>
</evidence>
<dbReference type="GO" id="GO:0016020">
    <property type="term" value="C:membrane"/>
    <property type="evidence" value="ECO:0007669"/>
    <property type="project" value="TreeGrafter"/>
</dbReference>
<sequence>MYYRLFMLLGLIVSLGACVSEVPTGQTNATVTGSKPAPGSKPSAGDGATGSRGVPAELIPASDRATPTYYAIAQRIEPVARRHCRAAGLPNCNFTFLADIALGRPSNAWHTRDGTRPIVIVSLPFFEEVENIDQLAFVLGHEVAHHILNHQPRGRVDIETSALTEALDAHREGGNVTEAHQRGAVAGRLQYSQEYELEADALGARIAWESGFDPAAGATYFARRLNVPSPVHSTHPPNAARLAAVRRVIAGF</sequence>
<comment type="cofactor">
    <cofactor evidence="6">
        <name>Zn(2+)</name>
        <dbReference type="ChEBI" id="CHEBI:29105"/>
    </cofactor>
    <text evidence="6">Binds 1 zinc ion per subunit.</text>
</comment>
<evidence type="ECO:0000256" key="4">
    <source>
        <dbReference type="ARBA" id="ARBA00022833"/>
    </source>
</evidence>
<dbReference type="Proteomes" id="UP000640583">
    <property type="component" value="Unassembled WGS sequence"/>
</dbReference>
<evidence type="ECO:0000256" key="2">
    <source>
        <dbReference type="ARBA" id="ARBA00022723"/>
    </source>
</evidence>
<evidence type="ECO:0000313" key="11">
    <source>
        <dbReference type="Proteomes" id="UP000640583"/>
    </source>
</evidence>
<evidence type="ECO:0000256" key="8">
    <source>
        <dbReference type="SAM" id="SignalP"/>
    </source>
</evidence>
<evidence type="ECO:0000259" key="9">
    <source>
        <dbReference type="Pfam" id="PF01435"/>
    </source>
</evidence>
<evidence type="ECO:0000256" key="5">
    <source>
        <dbReference type="ARBA" id="ARBA00023049"/>
    </source>
</evidence>
<evidence type="ECO:0000256" key="6">
    <source>
        <dbReference type="RuleBase" id="RU003983"/>
    </source>
</evidence>
<dbReference type="Pfam" id="PF01435">
    <property type="entry name" value="Peptidase_M48"/>
    <property type="match status" value="1"/>
</dbReference>
<dbReference type="GO" id="GO:0051603">
    <property type="term" value="P:proteolysis involved in protein catabolic process"/>
    <property type="evidence" value="ECO:0007669"/>
    <property type="project" value="TreeGrafter"/>
</dbReference>
<dbReference type="InterPro" id="IPR001915">
    <property type="entry name" value="Peptidase_M48"/>
</dbReference>
<proteinExistence type="inferred from homology"/>
<dbReference type="PANTHER" id="PTHR22726">
    <property type="entry name" value="METALLOENDOPEPTIDASE OMA1"/>
    <property type="match status" value="1"/>
</dbReference>
<evidence type="ECO:0000256" key="3">
    <source>
        <dbReference type="ARBA" id="ARBA00022801"/>
    </source>
</evidence>
<accession>A0A8J7LPP4</accession>
<reference evidence="10" key="1">
    <citation type="submission" date="2020-10" db="EMBL/GenBank/DDBJ databases">
        <title>Paenihalocynthiibacter styelae gen. nov., sp. nov., isolated from stalked sea squirt Styela clava.</title>
        <authorList>
            <person name="Kim Y.-O."/>
            <person name="Yoon J.-H."/>
        </authorList>
    </citation>
    <scope>NUCLEOTIDE SEQUENCE</scope>
    <source>
        <strain evidence="10">MYP1-1</strain>
    </source>
</reference>
<dbReference type="CDD" id="cd07324">
    <property type="entry name" value="M48C_Oma1-like"/>
    <property type="match status" value="1"/>
</dbReference>
<dbReference type="PROSITE" id="PS51257">
    <property type="entry name" value="PROKAR_LIPOPROTEIN"/>
    <property type="match status" value="1"/>
</dbReference>
<keyword evidence="2" id="KW-0479">Metal-binding</keyword>
<protein>
    <submittedName>
        <fullName evidence="10">M48 family metallopeptidase</fullName>
    </submittedName>
</protein>
<dbReference type="GO" id="GO:0046872">
    <property type="term" value="F:metal ion binding"/>
    <property type="evidence" value="ECO:0007669"/>
    <property type="project" value="UniProtKB-KW"/>
</dbReference>
<keyword evidence="5 6" id="KW-0482">Metalloprotease</keyword>
<dbReference type="Gene3D" id="3.30.2010.10">
    <property type="entry name" value="Metalloproteases ('zincins'), catalytic domain"/>
    <property type="match status" value="1"/>
</dbReference>
<feature type="chain" id="PRO_5035167201" evidence="8">
    <location>
        <begin position="20"/>
        <end position="252"/>
    </location>
</feature>
<keyword evidence="4 6" id="KW-0862">Zinc</keyword>
<evidence type="ECO:0000256" key="7">
    <source>
        <dbReference type="SAM" id="MobiDB-lite"/>
    </source>
</evidence>
<gene>
    <name evidence="10" type="ORF">H1D41_05545</name>
</gene>
<comment type="caution">
    <text evidence="10">The sequence shown here is derived from an EMBL/GenBank/DDBJ whole genome shotgun (WGS) entry which is preliminary data.</text>
</comment>
<feature type="signal peptide" evidence="8">
    <location>
        <begin position="1"/>
        <end position="19"/>
    </location>
</feature>
<keyword evidence="8" id="KW-0732">Signal</keyword>
<name>A0A8J7LPP4_9RHOB</name>
<evidence type="ECO:0000313" key="10">
    <source>
        <dbReference type="EMBL" id="MBI1493097.1"/>
    </source>
</evidence>
<dbReference type="RefSeq" id="WP_228847951.1">
    <property type="nucleotide sequence ID" value="NZ_JADCKQ010000003.1"/>
</dbReference>
<dbReference type="InterPro" id="IPR051156">
    <property type="entry name" value="Mito/Outer_Membr_Metalloprot"/>
</dbReference>
<dbReference type="EMBL" id="JADCKQ010000003">
    <property type="protein sequence ID" value="MBI1493097.1"/>
    <property type="molecule type" value="Genomic_DNA"/>
</dbReference>
<comment type="similarity">
    <text evidence="6">Belongs to the peptidase M48 family.</text>
</comment>
<feature type="domain" description="Peptidase M48" evidence="9">
    <location>
        <begin position="74"/>
        <end position="247"/>
    </location>
</feature>
<organism evidence="10 11">
    <name type="scientific">Halocynthiibacter styelae</name>
    <dbReference type="NCBI Taxonomy" id="2761955"/>
    <lineage>
        <taxon>Bacteria</taxon>
        <taxon>Pseudomonadati</taxon>
        <taxon>Pseudomonadota</taxon>
        <taxon>Alphaproteobacteria</taxon>
        <taxon>Rhodobacterales</taxon>
        <taxon>Paracoccaceae</taxon>
        <taxon>Halocynthiibacter</taxon>
    </lineage>
</organism>
<dbReference type="PANTHER" id="PTHR22726:SF1">
    <property type="entry name" value="METALLOENDOPEPTIDASE OMA1, MITOCHONDRIAL"/>
    <property type="match status" value="1"/>
</dbReference>